<organism evidence="1 2">
    <name type="scientific">Smallanthus sonchifolius</name>
    <dbReference type="NCBI Taxonomy" id="185202"/>
    <lineage>
        <taxon>Eukaryota</taxon>
        <taxon>Viridiplantae</taxon>
        <taxon>Streptophyta</taxon>
        <taxon>Embryophyta</taxon>
        <taxon>Tracheophyta</taxon>
        <taxon>Spermatophyta</taxon>
        <taxon>Magnoliopsida</taxon>
        <taxon>eudicotyledons</taxon>
        <taxon>Gunneridae</taxon>
        <taxon>Pentapetalae</taxon>
        <taxon>asterids</taxon>
        <taxon>campanulids</taxon>
        <taxon>Asterales</taxon>
        <taxon>Asteraceae</taxon>
        <taxon>Asteroideae</taxon>
        <taxon>Heliantheae alliance</taxon>
        <taxon>Millerieae</taxon>
        <taxon>Smallanthus</taxon>
    </lineage>
</organism>
<accession>A0ACB9IAK9</accession>
<comment type="caution">
    <text evidence="1">The sequence shown here is derived from an EMBL/GenBank/DDBJ whole genome shotgun (WGS) entry which is preliminary data.</text>
</comment>
<proteinExistence type="predicted"/>
<dbReference type="Proteomes" id="UP001056120">
    <property type="component" value="Linkage Group LG09"/>
</dbReference>
<keyword evidence="2" id="KW-1185">Reference proteome</keyword>
<protein>
    <submittedName>
        <fullName evidence="1">Uncharacterized protein</fullName>
    </submittedName>
</protein>
<name>A0ACB9IAK9_9ASTR</name>
<sequence length="122" mass="13762">MPTGTFYPSHSYALSMRVDLDEIGDISCVVTWEGRGEADTVTFILSTLVPVDFIYRRLLILVRGVSKFTSDMAKLWVCRLPLTFGRIGFDKLWIEVKKETSGLGLTLAVVLWPQVNLVGFFE</sequence>
<reference evidence="1 2" key="2">
    <citation type="journal article" date="2022" name="Mol. Ecol. Resour.">
        <title>The genomes of chicory, endive, great burdock and yacon provide insights into Asteraceae paleo-polyploidization history and plant inulin production.</title>
        <authorList>
            <person name="Fan W."/>
            <person name="Wang S."/>
            <person name="Wang H."/>
            <person name="Wang A."/>
            <person name="Jiang F."/>
            <person name="Liu H."/>
            <person name="Zhao H."/>
            <person name="Xu D."/>
            <person name="Zhang Y."/>
        </authorList>
    </citation>
    <scope>NUCLEOTIDE SEQUENCE [LARGE SCALE GENOMIC DNA]</scope>
    <source>
        <strain evidence="2">cv. Yunnan</strain>
        <tissue evidence="1">Leaves</tissue>
    </source>
</reference>
<dbReference type="EMBL" id="CM042026">
    <property type="protein sequence ID" value="KAI3804801.1"/>
    <property type="molecule type" value="Genomic_DNA"/>
</dbReference>
<gene>
    <name evidence="1" type="ORF">L1987_26615</name>
</gene>
<evidence type="ECO:0000313" key="2">
    <source>
        <dbReference type="Proteomes" id="UP001056120"/>
    </source>
</evidence>
<evidence type="ECO:0000313" key="1">
    <source>
        <dbReference type="EMBL" id="KAI3804801.1"/>
    </source>
</evidence>
<reference evidence="2" key="1">
    <citation type="journal article" date="2022" name="Mol. Ecol. Resour.">
        <title>The genomes of chicory, endive, great burdock and yacon provide insights into Asteraceae palaeo-polyploidization history and plant inulin production.</title>
        <authorList>
            <person name="Fan W."/>
            <person name="Wang S."/>
            <person name="Wang H."/>
            <person name="Wang A."/>
            <person name="Jiang F."/>
            <person name="Liu H."/>
            <person name="Zhao H."/>
            <person name="Xu D."/>
            <person name="Zhang Y."/>
        </authorList>
    </citation>
    <scope>NUCLEOTIDE SEQUENCE [LARGE SCALE GENOMIC DNA]</scope>
    <source>
        <strain evidence="2">cv. Yunnan</strain>
    </source>
</reference>